<dbReference type="InterPro" id="IPR004569">
    <property type="entry name" value="PyrdxlP_synth_PdxJ"/>
</dbReference>
<comment type="subcellular location">
    <subcellularLocation>
        <location evidence="4">Cytoplasm</location>
    </subcellularLocation>
</comment>
<dbReference type="AlphaFoldDB" id="A0A444J1Q5"/>
<dbReference type="InterPro" id="IPR013785">
    <property type="entry name" value="Aldolase_TIM"/>
</dbReference>
<accession>A0A444J1Q5</accession>
<dbReference type="NCBIfam" id="TIGR00559">
    <property type="entry name" value="pdxJ"/>
    <property type="match status" value="1"/>
</dbReference>
<dbReference type="UniPathway" id="UPA00244">
    <property type="reaction ID" value="UER00313"/>
</dbReference>
<dbReference type="PANTHER" id="PTHR30456:SF0">
    <property type="entry name" value="PYRIDOXINE 5'-PHOSPHATE SYNTHASE"/>
    <property type="match status" value="1"/>
</dbReference>
<evidence type="ECO:0000256" key="4">
    <source>
        <dbReference type="HAMAP-Rule" id="MF_00279"/>
    </source>
</evidence>
<dbReference type="Pfam" id="PF03740">
    <property type="entry name" value="PdxJ"/>
    <property type="match status" value="1"/>
</dbReference>
<comment type="pathway">
    <text evidence="4">Cofactor biosynthesis; pyridoxine 5'-phosphate biosynthesis; pyridoxine 5'-phosphate from D-erythrose 4-phosphate: step 5/5.</text>
</comment>
<feature type="binding site" evidence="4">
    <location>
        <begin position="9"/>
        <end position="10"/>
    </location>
    <ligand>
        <name>1-deoxy-D-xylulose 5-phosphate</name>
        <dbReference type="ChEBI" id="CHEBI:57792"/>
    </ligand>
</feature>
<feature type="binding site" evidence="4">
    <location>
        <position position="7"/>
    </location>
    <ligand>
        <name>3-amino-2-oxopropyl phosphate</name>
        <dbReference type="ChEBI" id="CHEBI:57279"/>
    </ligand>
</feature>
<comment type="catalytic activity">
    <reaction evidence="4">
        <text>3-amino-2-oxopropyl phosphate + 1-deoxy-D-xylulose 5-phosphate = pyridoxine 5'-phosphate + phosphate + 2 H2O + H(+)</text>
        <dbReference type="Rhea" id="RHEA:15265"/>
        <dbReference type="ChEBI" id="CHEBI:15377"/>
        <dbReference type="ChEBI" id="CHEBI:15378"/>
        <dbReference type="ChEBI" id="CHEBI:43474"/>
        <dbReference type="ChEBI" id="CHEBI:57279"/>
        <dbReference type="ChEBI" id="CHEBI:57792"/>
        <dbReference type="ChEBI" id="CHEBI:58589"/>
        <dbReference type="EC" id="2.6.99.2"/>
    </reaction>
</comment>
<name>A0A444J1Q5_9BACT</name>
<feature type="binding site" evidence="4">
    <location>
        <position position="50"/>
    </location>
    <ligand>
        <name>1-deoxy-D-xylulose 5-phosphate</name>
        <dbReference type="ChEBI" id="CHEBI:57792"/>
    </ligand>
</feature>
<feature type="active site" description="Proton acceptor" evidence="4">
    <location>
        <position position="43"/>
    </location>
</feature>
<dbReference type="NCBIfam" id="NF003625">
    <property type="entry name" value="PRK05265.1-3"/>
    <property type="match status" value="1"/>
</dbReference>
<evidence type="ECO:0000313" key="7">
    <source>
        <dbReference type="Proteomes" id="UP000287853"/>
    </source>
</evidence>
<feature type="binding site" evidence="4">
    <location>
        <begin position="213"/>
        <end position="214"/>
    </location>
    <ligand>
        <name>3-amino-2-oxopropyl phosphate</name>
        <dbReference type="ChEBI" id="CHEBI:57279"/>
    </ligand>
</feature>
<feature type="active site" description="Proton donor" evidence="4">
    <location>
        <position position="191"/>
    </location>
</feature>
<dbReference type="EMBL" id="MTKO01000046">
    <property type="protein sequence ID" value="RWX46943.1"/>
    <property type="molecule type" value="Genomic_DNA"/>
</dbReference>
<dbReference type="GO" id="GO:0033856">
    <property type="term" value="F:pyridoxine 5'-phosphate synthase activity"/>
    <property type="evidence" value="ECO:0007669"/>
    <property type="project" value="UniProtKB-UniRule"/>
</dbReference>
<dbReference type="GO" id="GO:0008615">
    <property type="term" value="P:pyridoxine biosynthetic process"/>
    <property type="evidence" value="ECO:0007669"/>
    <property type="project" value="UniProtKB-UniRule"/>
</dbReference>
<gene>
    <name evidence="4" type="primary">pdxJ</name>
    <name evidence="6" type="ORF">H206_00255</name>
</gene>
<evidence type="ECO:0000256" key="5">
    <source>
        <dbReference type="NCBIfam" id="TIGR00559"/>
    </source>
</evidence>
<sequence>MPQLAINVDHISTIRQARGGAEPDPVHAAGICELAGAKGIVVHLREDRRHIQDRDVRLLRQTVKTRLNLEMANVKEIVAIALDLKPDMITLVPEKRKELTTEGGLDVISNEKKLRKTISKMSSAGISVSLFIDPDAEQIQASLEVGATYVELHTGRYCDAENEKERDQEFHLIEQAAELAFEKGLRVNAGHGLDYRTTTRIAAIPFIEELSIGHAVIARAAFVGLDQAVREMQDCIDRAGRI</sequence>
<dbReference type="SUPFAM" id="SSF63892">
    <property type="entry name" value="Pyridoxine 5'-phosphate synthase"/>
    <property type="match status" value="1"/>
</dbReference>
<feature type="binding site" evidence="4">
    <location>
        <position position="100"/>
    </location>
    <ligand>
        <name>1-deoxy-D-xylulose 5-phosphate</name>
        <dbReference type="ChEBI" id="CHEBI:57792"/>
    </ligand>
</feature>
<feature type="binding site" evidence="4">
    <location>
        <position position="192"/>
    </location>
    <ligand>
        <name>3-amino-2-oxopropyl phosphate</name>
        <dbReference type="ChEBI" id="CHEBI:57279"/>
    </ligand>
</feature>
<dbReference type="EC" id="2.6.99.2" evidence="4 5"/>
<dbReference type="HAMAP" id="MF_00279">
    <property type="entry name" value="PdxJ"/>
    <property type="match status" value="1"/>
</dbReference>
<protein>
    <recommendedName>
        <fullName evidence="4 5">Pyridoxine 5'-phosphate synthase</fullName>
        <shortName evidence="4">PNP synthase</shortName>
        <ecNumber evidence="4 5">2.6.99.2</ecNumber>
    </recommendedName>
</protein>
<dbReference type="NCBIfam" id="NF003627">
    <property type="entry name" value="PRK05265.1-5"/>
    <property type="match status" value="1"/>
</dbReference>
<dbReference type="GO" id="GO:0005829">
    <property type="term" value="C:cytosol"/>
    <property type="evidence" value="ECO:0007669"/>
    <property type="project" value="TreeGrafter"/>
</dbReference>
<dbReference type="CDD" id="cd00003">
    <property type="entry name" value="PNPsynthase"/>
    <property type="match status" value="1"/>
</dbReference>
<organism evidence="6 7">
    <name type="scientific">Candidatus Electrothrix aarhusensis</name>
    <dbReference type="NCBI Taxonomy" id="1859131"/>
    <lineage>
        <taxon>Bacteria</taxon>
        <taxon>Pseudomonadati</taxon>
        <taxon>Thermodesulfobacteriota</taxon>
        <taxon>Desulfobulbia</taxon>
        <taxon>Desulfobulbales</taxon>
        <taxon>Desulfobulbaceae</taxon>
        <taxon>Candidatus Electrothrix</taxon>
    </lineage>
</organism>
<dbReference type="InterPro" id="IPR036130">
    <property type="entry name" value="Pyridoxine-5'_phos_synth"/>
</dbReference>
<feature type="binding site" evidence="4">
    <location>
        <position position="18"/>
    </location>
    <ligand>
        <name>3-amino-2-oxopropyl phosphate</name>
        <dbReference type="ChEBI" id="CHEBI:57279"/>
    </ligand>
</feature>
<comment type="function">
    <text evidence="4">Catalyzes the complicated ring closure reaction between the two acyclic compounds 1-deoxy-D-xylulose-5-phosphate (DXP) and 3-amino-2-oxopropyl phosphate (1-amino-acetone-3-phosphate or AAP) to form pyridoxine 5'-phosphate (PNP) and inorganic phosphate.</text>
</comment>
<comment type="subunit">
    <text evidence="4">Homooctamer; tetramer of dimers.</text>
</comment>
<proteinExistence type="inferred from homology"/>
<dbReference type="Gene3D" id="3.20.20.70">
    <property type="entry name" value="Aldolase class I"/>
    <property type="match status" value="1"/>
</dbReference>
<feature type="binding site" evidence="4">
    <location>
        <position position="45"/>
    </location>
    <ligand>
        <name>1-deoxy-D-xylulose 5-phosphate</name>
        <dbReference type="ChEBI" id="CHEBI:57792"/>
    </ligand>
</feature>
<feature type="site" description="Transition state stabilizer" evidence="4">
    <location>
        <position position="151"/>
    </location>
</feature>
<feature type="active site" description="Proton acceptor" evidence="4">
    <location>
        <position position="70"/>
    </location>
</feature>
<keyword evidence="1 4" id="KW-0963">Cytoplasm</keyword>
<evidence type="ECO:0000256" key="1">
    <source>
        <dbReference type="ARBA" id="ARBA00022490"/>
    </source>
</evidence>
<reference evidence="6 7" key="1">
    <citation type="submission" date="2017-01" db="EMBL/GenBank/DDBJ databases">
        <title>The cable genome- insights into the physiology and evolution of filamentous bacteria capable of sulfide oxidation via long distance electron transfer.</title>
        <authorList>
            <person name="Schreiber L."/>
            <person name="Bjerg J.T."/>
            <person name="Boggild A."/>
            <person name="Van De Vossenberg J."/>
            <person name="Meysman F."/>
            <person name="Nielsen L.P."/>
            <person name="Schramm A."/>
            <person name="Kjeldsen K.U."/>
        </authorList>
    </citation>
    <scope>NUCLEOTIDE SEQUENCE [LARGE SCALE GENOMIC DNA]</scope>
    <source>
        <strain evidence="6">MCF</strain>
    </source>
</reference>
<evidence type="ECO:0000256" key="3">
    <source>
        <dbReference type="ARBA" id="ARBA00023096"/>
    </source>
</evidence>
<keyword evidence="3 4" id="KW-0664">Pyridoxine biosynthesis</keyword>
<keyword evidence="7" id="KW-1185">Reference proteome</keyword>
<keyword evidence="2 4" id="KW-0808">Transferase</keyword>
<dbReference type="Proteomes" id="UP000287853">
    <property type="component" value="Unassembled WGS sequence"/>
</dbReference>
<comment type="caution">
    <text evidence="6">The sequence shown here is derived from an EMBL/GenBank/DDBJ whole genome shotgun (WGS) entry which is preliminary data.</text>
</comment>
<dbReference type="NCBIfam" id="NF003623">
    <property type="entry name" value="PRK05265.1-1"/>
    <property type="match status" value="1"/>
</dbReference>
<comment type="similarity">
    <text evidence="4">Belongs to the PNP synthase family.</text>
</comment>
<dbReference type="PANTHER" id="PTHR30456">
    <property type="entry name" value="PYRIDOXINE 5'-PHOSPHATE SYNTHASE"/>
    <property type="match status" value="1"/>
</dbReference>
<evidence type="ECO:0000256" key="2">
    <source>
        <dbReference type="ARBA" id="ARBA00022679"/>
    </source>
</evidence>
<evidence type="ECO:0000313" key="6">
    <source>
        <dbReference type="EMBL" id="RWX46943.1"/>
    </source>
</evidence>